<dbReference type="InterPro" id="IPR041881">
    <property type="entry name" value="PqqD_sf"/>
</dbReference>
<dbReference type="KEGG" id="aft:BBF96_14800"/>
<dbReference type="InterPro" id="IPR008792">
    <property type="entry name" value="PQQD"/>
</dbReference>
<dbReference type="RefSeq" id="WP_127017904.1">
    <property type="nucleotide sequence ID" value="NZ_CP016379.1"/>
</dbReference>
<accession>A0A3S9T1R1</accession>
<dbReference type="EMBL" id="CP016379">
    <property type="protein sequence ID" value="AZR74543.1"/>
    <property type="molecule type" value="Genomic_DNA"/>
</dbReference>
<organism evidence="1 2">
    <name type="scientific">Anoxybacter fermentans</name>
    <dbReference type="NCBI Taxonomy" id="1323375"/>
    <lineage>
        <taxon>Bacteria</taxon>
        <taxon>Bacillati</taxon>
        <taxon>Bacillota</taxon>
        <taxon>Clostridia</taxon>
        <taxon>Halanaerobiales</taxon>
        <taxon>Anoxybacter</taxon>
    </lineage>
</organism>
<evidence type="ECO:0008006" key="3">
    <source>
        <dbReference type="Google" id="ProtNLM"/>
    </source>
</evidence>
<reference evidence="1 2" key="1">
    <citation type="submission" date="2016-07" db="EMBL/GenBank/DDBJ databases">
        <title>Genome and transcriptome analysis of iron-reducing fermentative bacteria Anoxybacter fermentans.</title>
        <authorList>
            <person name="Zeng X."/>
            <person name="Shao Z."/>
        </authorList>
    </citation>
    <scope>NUCLEOTIDE SEQUENCE [LARGE SCALE GENOMIC DNA]</scope>
    <source>
        <strain evidence="1 2">DY22613</strain>
    </source>
</reference>
<dbReference type="AlphaFoldDB" id="A0A3S9T1R1"/>
<protein>
    <recommendedName>
        <fullName evidence="3">PqqD family protein</fullName>
    </recommendedName>
</protein>
<evidence type="ECO:0000313" key="2">
    <source>
        <dbReference type="Proteomes" id="UP000267250"/>
    </source>
</evidence>
<gene>
    <name evidence="1" type="ORF">BBF96_14800</name>
</gene>
<sequence>MGILVLKTNGDILRIRKESFGCVIFNRDRYVEGNETAYKIFETLEKVNYNVDQLIQTLLREYQVEENVLIKDLINFFDKFQQVGWFTDIYDELERREVNV</sequence>
<dbReference type="OrthoDB" id="9959900at2"/>
<proteinExistence type="predicted"/>
<name>A0A3S9T1R1_9FIRM</name>
<dbReference type="Gene3D" id="1.10.10.1150">
    <property type="entry name" value="Coenzyme PQQ synthesis protein D (PqqD)"/>
    <property type="match status" value="1"/>
</dbReference>
<dbReference type="Proteomes" id="UP000267250">
    <property type="component" value="Chromosome"/>
</dbReference>
<dbReference type="Pfam" id="PF05402">
    <property type="entry name" value="PqqD"/>
    <property type="match status" value="1"/>
</dbReference>
<keyword evidence="2" id="KW-1185">Reference proteome</keyword>
<evidence type="ECO:0000313" key="1">
    <source>
        <dbReference type="EMBL" id="AZR74543.1"/>
    </source>
</evidence>